<dbReference type="AlphaFoldDB" id="A0A151ZDP5"/>
<dbReference type="OMA" id="DTNNYLH"/>
<comment type="caution">
    <text evidence="9">The sequence shown here is derived from an EMBL/GenBank/DDBJ whole genome shotgun (WGS) entry which is preliminary data.</text>
</comment>
<comment type="subcellular location">
    <subcellularLocation>
        <location evidence="1">Membrane</location>
        <topology evidence="1">Multi-pass membrane protein</topology>
    </subcellularLocation>
</comment>
<feature type="transmembrane region" description="Helical" evidence="8">
    <location>
        <begin position="246"/>
        <end position="267"/>
    </location>
</feature>
<feature type="transmembrane region" description="Helical" evidence="8">
    <location>
        <begin position="62"/>
        <end position="82"/>
    </location>
</feature>
<feature type="transmembrane region" description="Helical" evidence="8">
    <location>
        <begin position="6"/>
        <end position="25"/>
    </location>
</feature>
<comment type="similarity">
    <text evidence="2">Belongs to the APH-1 family.</text>
</comment>
<dbReference type="Proteomes" id="UP000076078">
    <property type="component" value="Unassembled WGS sequence"/>
</dbReference>
<evidence type="ECO:0000256" key="8">
    <source>
        <dbReference type="SAM" id="Phobius"/>
    </source>
</evidence>
<dbReference type="GO" id="GO:0007219">
    <property type="term" value="P:Notch signaling pathway"/>
    <property type="evidence" value="ECO:0007669"/>
    <property type="project" value="UniProtKB-KW"/>
</dbReference>
<evidence type="ECO:0000313" key="9">
    <source>
        <dbReference type="EMBL" id="KYQ92067.1"/>
    </source>
</evidence>
<evidence type="ECO:0000256" key="7">
    <source>
        <dbReference type="SAM" id="MobiDB-lite"/>
    </source>
</evidence>
<dbReference type="GO" id="GO:0016485">
    <property type="term" value="P:protein processing"/>
    <property type="evidence" value="ECO:0007669"/>
    <property type="project" value="InterPro"/>
</dbReference>
<feature type="compositionally biased region" description="Basic and acidic residues" evidence="7">
    <location>
        <begin position="117"/>
        <end position="143"/>
    </location>
</feature>
<feature type="transmembrane region" description="Helical" evidence="8">
    <location>
        <begin position="206"/>
        <end position="226"/>
    </location>
</feature>
<feature type="compositionally biased region" description="Low complexity" evidence="7">
    <location>
        <begin position="144"/>
        <end position="168"/>
    </location>
</feature>
<reference evidence="9 10" key="1">
    <citation type="submission" date="2015-12" db="EMBL/GenBank/DDBJ databases">
        <title>Dictyostelia acquired genes for synthesis and detection of signals that induce cell-type specialization by lateral gene transfer from prokaryotes.</title>
        <authorList>
            <person name="Gloeckner G."/>
            <person name="Schaap P."/>
        </authorList>
    </citation>
    <scope>NUCLEOTIDE SEQUENCE [LARGE SCALE GENOMIC DNA]</scope>
    <source>
        <strain evidence="9 10">TK</strain>
    </source>
</reference>
<protein>
    <submittedName>
        <fullName evidence="9">Gamma-secretase subunit Aph-1</fullName>
    </submittedName>
</protein>
<dbReference type="STRING" id="361077.A0A151ZDP5"/>
<evidence type="ECO:0000256" key="1">
    <source>
        <dbReference type="ARBA" id="ARBA00004141"/>
    </source>
</evidence>
<dbReference type="OrthoDB" id="16451at2759"/>
<evidence type="ECO:0000256" key="5">
    <source>
        <dbReference type="ARBA" id="ARBA00022989"/>
    </source>
</evidence>
<sequence>MTQVLFFGCLFVAFSPAIAFFFFVIARNSQLILLSIGGSFFWLLSILLASIWWYIIPPMRSSYWFIIPFSIAFQELFRYIFYRLYSWGFNNRPSLSQIQQLHQEQLRLQFIRDQQEKDNNQKLPKDENKELRHEQSLEYEKDNSSLSSSSISNQSSSVNNTDQSSSSSSKKKPDGDEDKDISESVTDINARLETLSARPNHTLSSAAIGTGSGLTYGFVMFGSILWDATGPGTLFSPACPSTNLFMVSAILTMCIILLHICNSVLAFQGYRSKQYHIVAFVLLTHFIVSYLTLLNQPERNCVGSLVPIIFITIISIIYTFYNLLRSDSITKID</sequence>
<name>A0A151ZDP5_TIELA</name>
<dbReference type="Pfam" id="PF06105">
    <property type="entry name" value="Aph-1"/>
    <property type="match status" value="1"/>
</dbReference>
<feature type="transmembrane region" description="Helical" evidence="8">
    <location>
        <begin position="305"/>
        <end position="324"/>
    </location>
</feature>
<dbReference type="EMBL" id="LODT01000031">
    <property type="protein sequence ID" value="KYQ92067.1"/>
    <property type="molecule type" value="Genomic_DNA"/>
</dbReference>
<evidence type="ECO:0000256" key="6">
    <source>
        <dbReference type="ARBA" id="ARBA00023136"/>
    </source>
</evidence>
<dbReference type="InParanoid" id="A0A151ZDP5"/>
<gene>
    <name evidence="9" type="ORF">DLAC_06905</name>
</gene>
<keyword evidence="3 8" id="KW-0812">Transmembrane</keyword>
<feature type="transmembrane region" description="Helical" evidence="8">
    <location>
        <begin position="32"/>
        <end position="56"/>
    </location>
</feature>
<evidence type="ECO:0000256" key="4">
    <source>
        <dbReference type="ARBA" id="ARBA00022976"/>
    </source>
</evidence>
<organism evidence="9 10">
    <name type="scientific">Tieghemostelium lacteum</name>
    <name type="common">Slime mold</name>
    <name type="synonym">Dictyostelium lacteum</name>
    <dbReference type="NCBI Taxonomy" id="361077"/>
    <lineage>
        <taxon>Eukaryota</taxon>
        <taxon>Amoebozoa</taxon>
        <taxon>Evosea</taxon>
        <taxon>Eumycetozoa</taxon>
        <taxon>Dictyostelia</taxon>
        <taxon>Dictyosteliales</taxon>
        <taxon>Raperosteliaceae</taxon>
        <taxon>Tieghemostelium</taxon>
    </lineage>
</organism>
<proteinExistence type="inferred from homology"/>
<evidence type="ECO:0000256" key="2">
    <source>
        <dbReference type="ARBA" id="ARBA00005577"/>
    </source>
</evidence>
<keyword evidence="5 8" id="KW-1133">Transmembrane helix</keyword>
<keyword evidence="4" id="KW-0914">Notch signaling pathway</keyword>
<keyword evidence="6 8" id="KW-0472">Membrane</keyword>
<dbReference type="PANTHER" id="PTHR12889">
    <property type="entry name" value="GAMMA-SECRETASE SUBUNIT APH-1"/>
    <property type="match status" value="1"/>
</dbReference>
<evidence type="ECO:0000256" key="3">
    <source>
        <dbReference type="ARBA" id="ARBA00022692"/>
    </source>
</evidence>
<feature type="transmembrane region" description="Helical" evidence="8">
    <location>
        <begin position="274"/>
        <end position="293"/>
    </location>
</feature>
<accession>A0A151ZDP5</accession>
<feature type="region of interest" description="Disordered" evidence="7">
    <location>
        <begin position="117"/>
        <end position="183"/>
    </location>
</feature>
<keyword evidence="10" id="KW-1185">Reference proteome</keyword>
<dbReference type="InterPro" id="IPR009294">
    <property type="entry name" value="Aph-1"/>
</dbReference>
<evidence type="ECO:0000313" key="10">
    <source>
        <dbReference type="Proteomes" id="UP000076078"/>
    </source>
</evidence>
<dbReference type="GO" id="GO:0016020">
    <property type="term" value="C:membrane"/>
    <property type="evidence" value="ECO:0007669"/>
    <property type="project" value="UniProtKB-SubCell"/>
</dbReference>